<dbReference type="AlphaFoldDB" id="A0A8K0L3M0"/>
<reference evidence="3" key="1">
    <citation type="submission" date="2021-07" db="EMBL/GenBank/DDBJ databases">
        <title>Elsinoe batatas strain:CRI-CJ2 Genome sequencing and assembly.</title>
        <authorList>
            <person name="Huang L."/>
        </authorList>
    </citation>
    <scope>NUCLEOTIDE SEQUENCE</scope>
    <source>
        <strain evidence="3">CRI-CJ2</strain>
    </source>
</reference>
<keyword evidence="4" id="KW-1185">Reference proteome</keyword>
<dbReference type="InterPro" id="IPR049545">
    <property type="entry name" value="Gta3_dom"/>
</dbReference>
<dbReference type="Proteomes" id="UP000809789">
    <property type="component" value="Unassembled WGS sequence"/>
</dbReference>
<evidence type="ECO:0000313" key="3">
    <source>
        <dbReference type="EMBL" id="KAG8627096.1"/>
    </source>
</evidence>
<feature type="region of interest" description="Disordered" evidence="1">
    <location>
        <begin position="168"/>
        <end position="191"/>
    </location>
</feature>
<dbReference type="GO" id="GO:0006450">
    <property type="term" value="P:regulation of translational fidelity"/>
    <property type="evidence" value="ECO:0007669"/>
    <property type="project" value="InterPro"/>
</dbReference>
<dbReference type="GO" id="GO:0032543">
    <property type="term" value="P:mitochondrial translation"/>
    <property type="evidence" value="ECO:0007669"/>
    <property type="project" value="TreeGrafter"/>
</dbReference>
<dbReference type="OrthoDB" id="5522061at2759"/>
<evidence type="ECO:0000313" key="4">
    <source>
        <dbReference type="Proteomes" id="UP000809789"/>
    </source>
</evidence>
<dbReference type="PANTHER" id="PTHR15004">
    <property type="entry name" value="GLUTAMYL-TRNA(GLN) AMIDOTRANSFERASE SUBUNIT C, MITOCHONDRIAL"/>
    <property type="match status" value="1"/>
</dbReference>
<dbReference type="GO" id="GO:0005739">
    <property type="term" value="C:mitochondrion"/>
    <property type="evidence" value="ECO:0007669"/>
    <property type="project" value="TreeGrafter"/>
</dbReference>
<dbReference type="Pfam" id="PF20978">
    <property type="entry name" value="Gta3"/>
    <property type="match status" value="1"/>
</dbReference>
<feature type="compositionally biased region" description="Low complexity" evidence="1">
    <location>
        <begin position="57"/>
        <end position="70"/>
    </location>
</feature>
<dbReference type="InterPro" id="IPR003837">
    <property type="entry name" value="GatC"/>
</dbReference>
<accession>A0A8K0L3M0</accession>
<proteinExistence type="predicted"/>
<dbReference type="InterPro" id="IPR036113">
    <property type="entry name" value="Asp/Glu-ADT_sf_sub_c"/>
</dbReference>
<protein>
    <recommendedName>
        <fullName evidence="2">Glutamyl-tRNA amidotransferase complex subunit Gta3 domain-containing protein</fullName>
    </recommendedName>
</protein>
<dbReference type="GO" id="GO:0030956">
    <property type="term" value="C:glutamyl-tRNA(Gln) amidotransferase complex"/>
    <property type="evidence" value="ECO:0007669"/>
    <property type="project" value="TreeGrafter"/>
</dbReference>
<sequence>MSLLSPSTRALRALRWQAHHHSRLLSCTARQQQHTFFDPATTNASPTSPPTPKIDPTHLLSTPSWSPTSLLPSPNAPLPPILTPTLLDHLLRLSALPPPSSPEEEASLLSTLAQQLHFVRQIQDVDTTGVEPLTGIRDETEEGRREGEFTLSMLEKVMQGEDVRGRYAPRRRRRKLDKEVVEGQGHGKGKGELEEWDVLGNAERKVGRYFVVEKGTV</sequence>
<dbReference type="EMBL" id="JAESVG020000005">
    <property type="protein sequence ID" value="KAG8627096.1"/>
    <property type="molecule type" value="Genomic_DNA"/>
</dbReference>
<comment type="caution">
    <text evidence="3">The sequence shown here is derived from an EMBL/GenBank/DDBJ whole genome shotgun (WGS) entry which is preliminary data.</text>
</comment>
<evidence type="ECO:0000256" key="1">
    <source>
        <dbReference type="SAM" id="MobiDB-lite"/>
    </source>
</evidence>
<feature type="region of interest" description="Disordered" evidence="1">
    <location>
        <begin position="37"/>
        <end position="70"/>
    </location>
</feature>
<evidence type="ECO:0000259" key="2">
    <source>
        <dbReference type="Pfam" id="PF20978"/>
    </source>
</evidence>
<feature type="domain" description="Glutamyl-tRNA amidotransferase complex subunit Gta3" evidence="2">
    <location>
        <begin position="81"/>
        <end position="133"/>
    </location>
</feature>
<gene>
    <name evidence="3" type="ORF">KVT40_004579</name>
</gene>
<dbReference type="PANTHER" id="PTHR15004:SF0">
    <property type="entry name" value="GLUTAMYL-TRNA(GLN) AMIDOTRANSFERASE SUBUNIT C, MITOCHONDRIAL"/>
    <property type="match status" value="1"/>
</dbReference>
<dbReference type="GO" id="GO:0070681">
    <property type="term" value="P:glutaminyl-tRNAGln biosynthesis via transamidation"/>
    <property type="evidence" value="ECO:0007669"/>
    <property type="project" value="TreeGrafter"/>
</dbReference>
<dbReference type="SUPFAM" id="SSF141000">
    <property type="entry name" value="Glu-tRNAGln amidotransferase C subunit"/>
    <property type="match status" value="1"/>
</dbReference>
<organism evidence="3 4">
    <name type="scientific">Elsinoe batatas</name>
    <dbReference type="NCBI Taxonomy" id="2601811"/>
    <lineage>
        <taxon>Eukaryota</taxon>
        <taxon>Fungi</taxon>
        <taxon>Dikarya</taxon>
        <taxon>Ascomycota</taxon>
        <taxon>Pezizomycotina</taxon>
        <taxon>Dothideomycetes</taxon>
        <taxon>Dothideomycetidae</taxon>
        <taxon>Myriangiales</taxon>
        <taxon>Elsinoaceae</taxon>
        <taxon>Elsinoe</taxon>
    </lineage>
</organism>
<name>A0A8K0L3M0_9PEZI</name>